<evidence type="ECO:0000256" key="9">
    <source>
        <dbReference type="ARBA" id="ARBA00032007"/>
    </source>
</evidence>
<dbReference type="GO" id="GO:0070847">
    <property type="term" value="C:core mediator complex"/>
    <property type="evidence" value="ECO:0007669"/>
    <property type="project" value="TreeGrafter"/>
</dbReference>
<sequence>MNGDRPMVNGERIPNGVQHSLASSTSDIGLLKEAQNLKSISASTNEDSKLPVNGQHVAGPISGADPLRDVANGLEQASQEILQLVPKDSYLPMAALISRTSQMCWNGLSNLVGQLAEIQVPQLPPEQTKTFANNLPNNQTKANLDKKDRLLKFANEQKADFIKLLVLLDWSKHVDQVSKTISINFWLMRRRQAYWNAISSLALLKQDSAGFQVPNPDLKVAAEVLSKGKVAQFPTLGYISQKDLSTKQIVRFLRNLDHALSVKLSLATNLPSQLRRFRVHDGRATFTVSNEFELDVSILSEAEDAQFRMVDFRFAFSPAPAVNDALHSEIERLANSNIDRDGLNGCYLFLHELTLSYKLAEYHRQALELSRGQWAGNLRVEMIRRNLVIQYWTERQSTKSWIEFGISSGTDVGHTPGKDPVPSLEVKWMRNGKKVDSLQLWLDDSRLSFEDILRQVIAQHSTQLLDSIYDKLILAPLFGDGELALQQDASEDDPDECSLTMQLSQKSQLSIKVDAVSGNLVVSPVSERSERLQYEINRVYNVADEVVSKLLNFRCSVMEAAILAAIAGTSWESLPAFRLTQAEIKTLFGPSIIRINLVRQVQWGLGFFLVVTHGQNGDKWWLLQRTSTTNTISQAQFQILSSQKIEVEERLCPAYFERLAEYATGVICLQRNVDFLRDAKTKFDLPPFPIFEQNFALPELTFELDMSKPTFADQLHALQDSIPPAAVAVASPTSPKRIRLRFGGVDRATDRVLTIARIRDGASKRILHRLDKSMLGDNVDLDSKSGTLTIRVQNSTSEAAVPAIVDKAMNLEKSLAIMEQVYRLPALKLKAISNSSFTISYHHDGPTELGVTITVGPASPIPQLEFYPPDTNPHVHLAPYYPKLFQSSRVPFSTKVGNFMTSLILTYPMVEYLQGLQKRHGLDAQNPQPRSGNPESDIRVHVLVRGVAAWAVQYFTTRARAPADVGTQSQPHLLARLEIVQHISTSDKPMWLVRAALEDFQSYSRPSYVTPALRIKLRQEIFARSDNKSSWLALDNAAACVADKPEPLLSSIHDVMCAWVKQPPEPIATPGQSTQARKQSAAGQDNVPNGTSRPKAAGKQQTGGNGIPNGPMKQRPSISNSIRGGKGSSGISKNSEVITLD</sequence>
<evidence type="ECO:0000256" key="7">
    <source>
        <dbReference type="ARBA" id="ARBA00023242"/>
    </source>
</evidence>
<reference evidence="13 14" key="1">
    <citation type="submission" date="2015-01" db="EMBL/GenBank/DDBJ databases">
        <title>The Genome Sequence of Exophiala oligosperma CBS72588.</title>
        <authorList>
            <consortium name="The Broad Institute Genomics Platform"/>
            <person name="Cuomo C."/>
            <person name="de Hoog S."/>
            <person name="Gorbushina A."/>
            <person name="Stielow B."/>
            <person name="Teixiera M."/>
            <person name="Abouelleil A."/>
            <person name="Chapman S.B."/>
            <person name="Priest M."/>
            <person name="Young S.K."/>
            <person name="Wortman J."/>
            <person name="Nusbaum C."/>
            <person name="Birren B."/>
        </authorList>
    </citation>
    <scope>NUCLEOTIDE SEQUENCE [LARGE SCALE GENOMIC DNA]</scope>
    <source>
        <strain evidence="13 14">CBS 72588</strain>
    </source>
</reference>
<proteinExistence type="inferred from homology"/>
<keyword evidence="7 10" id="KW-0539">Nucleus</keyword>
<evidence type="ECO:0000313" key="13">
    <source>
        <dbReference type="EMBL" id="KIW45318.1"/>
    </source>
</evidence>
<dbReference type="GO" id="GO:0006357">
    <property type="term" value="P:regulation of transcription by RNA polymerase II"/>
    <property type="evidence" value="ECO:0007669"/>
    <property type="project" value="InterPro"/>
</dbReference>
<evidence type="ECO:0000256" key="5">
    <source>
        <dbReference type="ARBA" id="ARBA00023159"/>
    </source>
</evidence>
<dbReference type="GO" id="GO:0003712">
    <property type="term" value="F:transcription coregulator activity"/>
    <property type="evidence" value="ECO:0007669"/>
    <property type="project" value="UniProtKB-UniRule"/>
</dbReference>
<gene>
    <name evidence="13" type="ORF">PV06_03716</name>
</gene>
<dbReference type="OrthoDB" id="205099at2759"/>
<feature type="region of interest" description="Disordered" evidence="11">
    <location>
        <begin position="1066"/>
        <end position="1141"/>
    </location>
</feature>
<dbReference type="STRING" id="215243.A0A0D2DQZ8"/>
<evidence type="ECO:0000256" key="3">
    <source>
        <dbReference type="ARBA" id="ARBA00019619"/>
    </source>
</evidence>
<comment type="similarity">
    <text evidence="2 10">Belongs to the Mediator complex subunit 14 family.</text>
</comment>
<keyword evidence="14" id="KW-1185">Reference proteome</keyword>
<comment type="subunit">
    <text evidence="10">Component of the Mediator complex.</text>
</comment>
<comment type="function">
    <text evidence="8 10">Component of the Mediator complex, a coactivator involved in the regulated transcription of nearly all RNA polymerase II-dependent genes. Mediator functions as a bridge to convey information from gene-specific regulatory proteins to the basal RNA polymerase II transcription machinery. Mediator is recruited to promoters by direct interactions with regulatory proteins and serves as a scaffold for the assembly of a functional preinitiation complex with RNA polymerase II and the general transcription factors.</text>
</comment>
<protein>
    <recommendedName>
        <fullName evidence="3 10">Mediator of RNA polymerase II transcription subunit 14</fullName>
    </recommendedName>
    <alternativeName>
        <fullName evidence="9 10">Mediator complex subunit 14</fullName>
    </alternativeName>
</protein>
<dbReference type="PANTHER" id="PTHR12809:SF2">
    <property type="entry name" value="MEDIATOR OF RNA POLYMERASE II TRANSCRIPTION SUBUNIT 14"/>
    <property type="match status" value="1"/>
</dbReference>
<evidence type="ECO:0000256" key="10">
    <source>
        <dbReference type="RuleBase" id="RU365082"/>
    </source>
</evidence>
<feature type="compositionally biased region" description="Polar residues" evidence="11">
    <location>
        <begin position="1070"/>
        <end position="1092"/>
    </location>
</feature>
<comment type="subcellular location">
    <subcellularLocation>
        <location evidence="1 10">Nucleus</location>
    </subcellularLocation>
</comment>
<evidence type="ECO:0000256" key="2">
    <source>
        <dbReference type="ARBA" id="ARBA00007813"/>
    </source>
</evidence>
<evidence type="ECO:0000256" key="8">
    <source>
        <dbReference type="ARBA" id="ARBA00025687"/>
    </source>
</evidence>
<dbReference type="AlphaFoldDB" id="A0A0D2DQZ8"/>
<dbReference type="RefSeq" id="XP_016265534.1">
    <property type="nucleotide sequence ID" value="XM_016404529.1"/>
</dbReference>
<feature type="domain" description="Mediator complex subunit MED14 N-terminal" evidence="12">
    <location>
        <begin position="91"/>
        <end position="298"/>
    </location>
</feature>
<dbReference type="HOGENOM" id="CLU_003573_1_1_1"/>
<evidence type="ECO:0000256" key="6">
    <source>
        <dbReference type="ARBA" id="ARBA00023163"/>
    </source>
</evidence>
<dbReference type="Proteomes" id="UP000053342">
    <property type="component" value="Unassembled WGS sequence"/>
</dbReference>
<organism evidence="13 14">
    <name type="scientific">Exophiala oligosperma</name>
    <dbReference type="NCBI Taxonomy" id="215243"/>
    <lineage>
        <taxon>Eukaryota</taxon>
        <taxon>Fungi</taxon>
        <taxon>Dikarya</taxon>
        <taxon>Ascomycota</taxon>
        <taxon>Pezizomycotina</taxon>
        <taxon>Eurotiomycetes</taxon>
        <taxon>Chaetothyriomycetidae</taxon>
        <taxon>Chaetothyriales</taxon>
        <taxon>Herpotrichiellaceae</taxon>
        <taxon>Exophiala</taxon>
    </lineage>
</organism>
<dbReference type="GO" id="GO:0016592">
    <property type="term" value="C:mediator complex"/>
    <property type="evidence" value="ECO:0007669"/>
    <property type="project" value="UniProtKB-UniRule"/>
</dbReference>
<dbReference type="Pfam" id="PF08638">
    <property type="entry name" value="Med14"/>
    <property type="match status" value="1"/>
</dbReference>
<dbReference type="Pfam" id="PF26204">
    <property type="entry name" value="Med14_fung"/>
    <property type="match status" value="1"/>
</dbReference>
<keyword evidence="5 10" id="KW-0010">Activator</keyword>
<dbReference type="InterPro" id="IPR013947">
    <property type="entry name" value="Mediator_Med14"/>
</dbReference>
<evidence type="ECO:0000256" key="4">
    <source>
        <dbReference type="ARBA" id="ARBA00023015"/>
    </source>
</evidence>
<dbReference type="GeneID" id="27355790"/>
<dbReference type="EMBL" id="KN847334">
    <property type="protein sequence ID" value="KIW45318.1"/>
    <property type="molecule type" value="Genomic_DNA"/>
</dbReference>
<dbReference type="InterPro" id="IPR055122">
    <property type="entry name" value="Med14_N"/>
</dbReference>
<evidence type="ECO:0000313" key="14">
    <source>
        <dbReference type="Proteomes" id="UP000053342"/>
    </source>
</evidence>
<evidence type="ECO:0000256" key="11">
    <source>
        <dbReference type="SAM" id="MobiDB-lite"/>
    </source>
</evidence>
<dbReference type="VEuPathDB" id="FungiDB:PV06_03716"/>
<accession>A0A0D2DQZ8</accession>
<name>A0A0D2DQZ8_9EURO</name>
<dbReference type="PANTHER" id="PTHR12809">
    <property type="entry name" value="MEDIATOR COMPLEX SUBUNIT"/>
    <property type="match status" value="1"/>
</dbReference>
<evidence type="ECO:0000256" key="1">
    <source>
        <dbReference type="ARBA" id="ARBA00004123"/>
    </source>
</evidence>
<feature type="compositionally biased region" description="Low complexity" evidence="11">
    <location>
        <begin position="1117"/>
        <end position="1135"/>
    </location>
</feature>
<keyword evidence="4 10" id="KW-0805">Transcription regulation</keyword>
<evidence type="ECO:0000259" key="12">
    <source>
        <dbReference type="Pfam" id="PF08638"/>
    </source>
</evidence>
<keyword evidence="6 10" id="KW-0804">Transcription</keyword>